<protein>
    <submittedName>
        <fullName evidence="1">Uncharacterized protein</fullName>
    </submittedName>
</protein>
<evidence type="ECO:0000313" key="1">
    <source>
        <dbReference type="EMBL" id="WWD83896.1"/>
    </source>
</evidence>
<sequence length="382" mass="44622">MTFNNKKVIIDAAYGSITNKYADDKVILVGEFPDEKSNYANSLQLVIDRENDLPLTINVPYDGCNMQLFVGDFTGDRIDNIMIRGEYNNTLVDKNGHNNLINYELGVIYKYENEKLIEIFNMEKYKNNNLPYAKFKNNYRTSVYCNKKKYLIDLSTRSKEYLNGIYDENKKVKTNLIPTVDNPSGIFPIKEVFNDCYNLLIYQKIVGINNSDVIGTIETLINLNYNKINIIYEGLLSFPYEEVGKLKNEMKNQFKERRKILEGSRYIKTYFSKNKNNNNRNDDLNLIIKSMDEEFNTLYVDAYLLNLKSYEIKSLSNLKVILKDDQDRIVGNKVFNRVDIGEGLKPKDRMRILLSFFSNEYNVFDDLDINNLTCEINYDARS</sequence>
<name>A0ABZ2EVE9_9FIRM</name>
<accession>A0ABZ2EVE9</accession>
<dbReference type="EMBL" id="CP117523">
    <property type="protein sequence ID" value="WWD83896.1"/>
    <property type="molecule type" value="Genomic_DNA"/>
</dbReference>
<proteinExistence type="predicted"/>
<reference evidence="1 2" key="1">
    <citation type="journal article" date="2023" name="PLoS ONE">
        <title>Genome-based metabolic and phylogenomic analysis of three Terrisporobacter species.</title>
        <authorList>
            <person name="Boer T."/>
            <person name="Bengelsdorf F.R."/>
            <person name="Bomeke M."/>
            <person name="Daniel R."/>
            <person name="Poehlein A."/>
        </authorList>
    </citation>
    <scope>NUCLEOTIDE SEQUENCE [LARGE SCALE GENOMIC DNA]</scope>
    <source>
        <strain evidence="1 2">DSM 1288</strain>
    </source>
</reference>
<gene>
    <name evidence="1" type="ORF">TEGL_23160</name>
</gene>
<keyword evidence="2" id="KW-1185">Reference proteome</keyword>
<organism evidence="1 2">
    <name type="scientific">Terrisporobacter glycolicus ATCC 14880 = DSM 1288</name>
    <dbReference type="NCBI Taxonomy" id="1121315"/>
    <lineage>
        <taxon>Bacteria</taxon>
        <taxon>Bacillati</taxon>
        <taxon>Bacillota</taxon>
        <taxon>Clostridia</taxon>
        <taxon>Peptostreptococcales</taxon>
        <taxon>Peptostreptococcaceae</taxon>
        <taxon>Terrisporobacter</taxon>
    </lineage>
</organism>
<evidence type="ECO:0000313" key="2">
    <source>
        <dbReference type="Proteomes" id="UP001348492"/>
    </source>
</evidence>
<dbReference type="RefSeq" id="WP_018590632.1">
    <property type="nucleotide sequence ID" value="NZ_CP117523.1"/>
</dbReference>
<dbReference type="Proteomes" id="UP001348492">
    <property type="component" value="Chromosome"/>
</dbReference>